<evidence type="ECO:0000313" key="2">
    <source>
        <dbReference type="Proteomes" id="UP000002592"/>
    </source>
</evidence>
<dbReference type="HOGENOM" id="CLU_3187688_0_0_3"/>
<reference evidence="2" key="1">
    <citation type="journal article" date="2007" name="PLoS Genet.">
        <title>Patterns and implications of gene gain and loss in the evolution of Prochlorococcus.</title>
        <authorList>
            <person name="Kettler G.C."/>
            <person name="Martiny A.C."/>
            <person name="Huang K."/>
            <person name="Zucker J."/>
            <person name="Coleman M.L."/>
            <person name="Rodrigue S."/>
            <person name="Chen F."/>
            <person name="Lapidus A."/>
            <person name="Ferriera S."/>
            <person name="Johnson J."/>
            <person name="Steglich C."/>
            <person name="Church G.M."/>
            <person name="Richardson P."/>
            <person name="Chisholm S.W."/>
        </authorList>
    </citation>
    <scope>NUCLEOTIDE SEQUENCE [LARGE SCALE GENOMIC DNA]</scope>
    <source>
        <strain evidence="2">NATL1A</strain>
    </source>
</reference>
<gene>
    <name evidence="1" type="ordered locus">NATL1_14131</name>
</gene>
<dbReference type="KEGG" id="pme:NATL1_14131"/>
<protein>
    <submittedName>
        <fullName evidence="1">Uncharacterized protein</fullName>
    </submittedName>
</protein>
<evidence type="ECO:0000313" key="1">
    <source>
        <dbReference type="EMBL" id="ABM75971.1"/>
    </source>
</evidence>
<proteinExistence type="predicted"/>
<organism evidence="1 2">
    <name type="scientific">Prochlorococcus marinus (strain NATL1A)</name>
    <dbReference type="NCBI Taxonomy" id="167555"/>
    <lineage>
        <taxon>Bacteria</taxon>
        <taxon>Bacillati</taxon>
        <taxon>Cyanobacteriota</taxon>
        <taxon>Cyanophyceae</taxon>
        <taxon>Synechococcales</taxon>
        <taxon>Prochlorococcaceae</taxon>
        <taxon>Prochlorococcus</taxon>
    </lineage>
</organism>
<dbReference type="Proteomes" id="UP000002592">
    <property type="component" value="Chromosome"/>
</dbReference>
<accession>A2C3B1</accession>
<dbReference type="EMBL" id="CP000553">
    <property type="protein sequence ID" value="ABM75971.1"/>
    <property type="molecule type" value="Genomic_DNA"/>
</dbReference>
<dbReference type="AlphaFoldDB" id="A2C3B1"/>
<name>A2C3B1_PROM1</name>
<sequence length="46" mass="5330">MDNIEIRDLDQCIKNVEAYKYMKAAGLFKILFFLRGNKTSIASFVN</sequence>